<evidence type="ECO:0000256" key="2">
    <source>
        <dbReference type="ARBA" id="ARBA00006275"/>
    </source>
</evidence>
<evidence type="ECO:0000259" key="7">
    <source>
        <dbReference type="Pfam" id="PF07980"/>
    </source>
</evidence>
<dbReference type="Pfam" id="PF14322">
    <property type="entry name" value="SusD-like_3"/>
    <property type="match status" value="1"/>
</dbReference>
<evidence type="ECO:0000256" key="5">
    <source>
        <dbReference type="ARBA" id="ARBA00023237"/>
    </source>
</evidence>
<comment type="similarity">
    <text evidence="2">Belongs to the SusD family.</text>
</comment>
<proteinExistence type="inferred from homology"/>
<accession>A0ABR7WUK0</accession>
<dbReference type="Pfam" id="PF07980">
    <property type="entry name" value="SusD_RagB"/>
    <property type="match status" value="1"/>
</dbReference>
<dbReference type="RefSeq" id="WP_191190642.1">
    <property type="nucleotide sequence ID" value="NZ_JACWMY010000010.1"/>
</dbReference>
<evidence type="ECO:0000256" key="6">
    <source>
        <dbReference type="SAM" id="SignalP"/>
    </source>
</evidence>
<feature type="signal peptide" evidence="6">
    <location>
        <begin position="1"/>
        <end position="22"/>
    </location>
</feature>
<keyword evidence="3 6" id="KW-0732">Signal</keyword>
<dbReference type="Proteomes" id="UP000606600">
    <property type="component" value="Unassembled WGS sequence"/>
</dbReference>
<evidence type="ECO:0000256" key="3">
    <source>
        <dbReference type="ARBA" id="ARBA00022729"/>
    </source>
</evidence>
<name>A0ABR7WUK0_9SPHI</name>
<sequence>MKKNIKYFLLITILVFASTACKKDYLDKVPLSGPSNQSFFTSQDELILAVNGIYSSMAITPSDGMPYNMTIDAVTDINWDRNTSGLQAIGRGNQDSNSDYGLNLWSSFYKLIARCNFILDNAEKVKSVVTPAIFARSVAEARFGRAYAYQNLIELYGGVPLVTKVLALNEAQVPRNTKDEVLTFVLAELEEASKDLPVTYGAADVGRATKGAALALKARAALFNGKWDVAATAAKAVMDLNTYALHTSFSDLFTYNGQNSKEIIFSLQYLKTAKKTHSVPRNLLSRNGQGTSNKVPSQSLVDSYECTDGLTIDQSPLYNPAKPFLNRDPRLGFTVALPGSVYFNYQFETHKDSLKCWNYNTSPATRVDNQDALNAFATFTGYCWRKYVDLTDKVDVANSEMNIIVVRYAEVLLTYAEAKIESGTVDASVYAAINSVRQRPGVNMPAIPSGLSQAELRSVVHKERMYEFAMEGLRLFDIRRWKIAAQVMAGPFYGRIPKGLLASAPVIDANGIANYTSVPNRADMRVIETRLFNINRDYLWPIPNIEIVTNPKLVQNPGY</sequence>
<reference evidence="9 10" key="1">
    <citation type="submission" date="2020-09" db="EMBL/GenBank/DDBJ databases">
        <title>Novel species of Mucilaginibacter isolated from a glacier on the Tibetan Plateau.</title>
        <authorList>
            <person name="Liu Q."/>
            <person name="Xin Y.-H."/>
        </authorList>
    </citation>
    <scope>NUCLEOTIDE SEQUENCE [LARGE SCALE GENOMIC DNA]</scope>
    <source>
        <strain evidence="9 10">ZT4R22</strain>
    </source>
</reference>
<dbReference type="EMBL" id="JACWMY010000010">
    <property type="protein sequence ID" value="MBD1365982.1"/>
    <property type="molecule type" value="Genomic_DNA"/>
</dbReference>
<keyword evidence="10" id="KW-1185">Reference proteome</keyword>
<evidence type="ECO:0000256" key="4">
    <source>
        <dbReference type="ARBA" id="ARBA00023136"/>
    </source>
</evidence>
<organism evidence="9 10">
    <name type="scientific">Mucilaginibacter pankratovii</name>
    <dbReference type="NCBI Taxonomy" id="2772110"/>
    <lineage>
        <taxon>Bacteria</taxon>
        <taxon>Pseudomonadati</taxon>
        <taxon>Bacteroidota</taxon>
        <taxon>Sphingobacteriia</taxon>
        <taxon>Sphingobacteriales</taxon>
        <taxon>Sphingobacteriaceae</taxon>
        <taxon>Mucilaginibacter</taxon>
    </lineage>
</organism>
<dbReference type="InterPro" id="IPR012944">
    <property type="entry name" value="SusD_RagB_dom"/>
</dbReference>
<gene>
    <name evidence="9" type="ORF">IDJ77_19370</name>
</gene>
<feature type="chain" id="PRO_5045049237" evidence="6">
    <location>
        <begin position="23"/>
        <end position="559"/>
    </location>
</feature>
<keyword evidence="4" id="KW-0472">Membrane</keyword>
<dbReference type="Gene3D" id="1.25.40.390">
    <property type="match status" value="1"/>
</dbReference>
<comment type="subcellular location">
    <subcellularLocation>
        <location evidence="1">Cell outer membrane</location>
    </subcellularLocation>
</comment>
<feature type="domain" description="SusD-like N-terminal" evidence="8">
    <location>
        <begin position="24"/>
        <end position="221"/>
    </location>
</feature>
<evidence type="ECO:0000259" key="8">
    <source>
        <dbReference type="Pfam" id="PF14322"/>
    </source>
</evidence>
<dbReference type="PROSITE" id="PS51257">
    <property type="entry name" value="PROKAR_LIPOPROTEIN"/>
    <property type="match status" value="1"/>
</dbReference>
<evidence type="ECO:0000313" key="9">
    <source>
        <dbReference type="EMBL" id="MBD1365982.1"/>
    </source>
</evidence>
<evidence type="ECO:0000313" key="10">
    <source>
        <dbReference type="Proteomes" id="UP000606600"/>
    </source>
</evidence>
<dbReference type="SUPFAM" id="SSF48452">
    <property type="entry name" value="TPR-like"/>
    <property type="match status" value="1"/>
</dbReference>
<keyword evidence="5" id="KW-0998">Cell outer membrane</keyword>
<dbReference type="InterPro" id="IPR033985">
    <property type="entry name" value="SusD-like_N"/>
</dbReference>
<comment type="caution">
    <text evidence="9">The sequence shown here is derived from an EMBL/GenBank/DDBJ whole genome shotgun (WGS) entry which is preliminary data.</text>
</comment>
<protein>
    <submittedName>
        <fullName evidence="9">RagB/SusD family nutrient uptake outer membrane protein</fullName>
    </submittedName>
</protein>
<dbReference type="InterPro" id="IPR011990">
    <property type="entry name" value="TPR-like_helical_dom_sf"/>
</dbReference>
<feature type="domain" description="RagB/SusD" evidence="7">
    <location>
        <begin position="261"/>
        <end position="559"/>
    </location>
</feature>
<evidence type="ECO:0000256" key="1">
    <source>
        <dbReference type="ARBA" id="ARBA00004442"/>
    </source>
</evidence>